<dbReference type="PANTHER" id="PTHR45436">
    <property type="entry name" value="SENSOR HISTIDINE KINASE YKOH"/>
    <property type="match status" value="1"/>
</dbReference>
<protein>
    <recommendedName>
        <fullName evidence="3">histidine kinase</fullName>
        <ecNumber evidence="3">2.7.13.3</ecNumber>
    </recommendedName>
</protein>
<dbReference type="SMART" id="SM00387">
    <property type="entry name" value="HATPase_c"/>
    <property type="match status" value="1"/>
</dbReference>
<evidence type="ECO:0000256" key="5">
    <source>
        <dbReference type="ARBA" id="ARBA00022679"/>
    </source>
</evidence>
<keyword evidence="10 13" id="KW-1133">Transmembrane helix</keyword>
<dbReference type="PROSITE" id="PS50885">
    <property type="entry name" value="HAMP"/>
    <property type="match status" value="1"/>
</dbReference>
<proteinExistence type="predicted"/>
<keyword evidence="12 13" id="KW-0472">Membrane</keyword>
<comment type="catalytic activity">
    <reaction evidence="1">
        <text>ATP + protein L-histidine = ADP + protein N-phospho-L-histidine.</text>
        <dbReference type="EC" id="2.7.13.3"/>
    </reaction>
</comment>
<evidence type="ECO:0000256" key="8">
    <source>
        <dbReference type="ARBA" id="ARBA00022777"/>
    </source>
</evidence>
<keyword evidence="11" id="KW-0902">Two-component regulatory system</keyword>
<evidence type="ECO:0000259" key="14">
    <source>
        <dbReference type="PROSITE" id="PS50109"/>
    </source>
</evidence>
<keyword evidence="8" id="KW-0418">Kinase</keyword>
<dbReference type="PROSITE" id="PS50109">
    <property type="entry name" value="HIS_KIN"/>
    <property type="match status" value="1"/>
</dbReference>
<evidence type="ECO:0000256" key="9">
    <source>
        <dbReference type="ARBA" id="ARBA00022840"/>
    </source>
</evidence>
<evidence type="ECO:0000313" key="16">
    <source>
        <dbReference type="EMBL" id="RUR67951.1"/>
    </source>
</evidence>
<feature type="transmembrane region" description="Helical" evidence="13">
    <location>
        <begin position="185"/>
        <end position="205"/>
    </location>
</feature>
<dbReference type="Gene3D" id="1.10.287.130">
    <property type="match status" value="1"/>
</dbReference>
<dbReference type="Pfam" id="PF00672">
    <property type="entry name" value="HAMP"/>
    <property type="match status" value="1"/>
</dbReference>
<evidence type="ECO:0000259" key="15">
    <source>
        <dbReference type="PROSITE" id="PS50885"/>
    </source>
</evidence>
<gene>
    <name evidence="16" type="ORF">EJP67_12880</name>
</gene>
<dbReference type="SUPFAM" id="SSF55874">
    <property type="entry name" value="ATPase domain of HSP90 chaperone/DNA topoisomerase II/histidine kinase"/>
    <property type="match status" value="1"/>
</dbReference>
<keyword evidence="4" id="KW-0597">Phosphoprotein</keyword>
<name>A0A3S0XEH9_9BURK</name>
<keyword evidence="7" id="KW-0547">Nucleotide-binding</keyword>
<keyword evidence="5" id="KW-0808">Transferase</keyword>
<dbReference type="GO" id="GO:0005524">
    <property type="term" value="F:ATP binding"/>
    <property type="evidence" value="ECO:0007669"/>
    <property type="project" value="UniProtKB-KW"/>
</dbReference>
<comment type="subcellular location">
    <subcellularLocation>
        <location evidence="2">Membrane</location>
        <topology evidence="2">Multi-pass membrane protein</topology>
    </subcellularLocation>
</comment>
<dbReference type="PRINTS" id="PR00344">
    <property type="entry name" value="BCTRLSENSOR"/>
</dbReference>
<dbReference type="PANTHER" id="PTHR45436:SF14">
    <property type="entry name" value="SENSOR PROTEIN QSEC"/>
    <property type="match status" value="1"/>
</dbReference>
<sequence>MNAVLASIARAPARLLRSGWQRVRRPSLVRRLMFAQVGMMTLLWSLAIAVLLNSAFNEDLSIMDASQRSMLVVARNLTDQPARQYESLRSMDIALRNSFGGGDDNDDAAMAPSVIVWQNGHEIYRSRGLPPEGIANTRPDIGETVQVNGKSWRARTIESPSGKTRVTLVTPGTEQVWLTFQSRGYYILPLVISVPFLLLPAWLSIRLALRPWRKVASEIASRGPHDLAPVSTQPRHDELQPMVQNFNALMERLRASIAREQSFIADAAHELRTPIAAMRVNVEALQSLLIEHIPTERQDELFARVLSSNARAERLVGQLLRLMRSNASASAPRALRLDDLVQERLAALSALAHVREVEIELVEDEPVELMGDRDSLVSMIDNLIDNATKYSPVGSVVSVGIRRDGDMAVLTVSDQGPGIMPALRERVFDRFFRDPDQTQTGSGLGLAIVRSVIDAHGGTIALGDTGVRPGLRVTVRLPLGPLGSLGIVAPAGS</sequence>
<dbReference type="GO" id="GO:0000155">
    <property type="term" value="F:phosphorelay sensor kinase activity"/>
    <property type="evidence" value="ECO:0007669"/>
    <property type="project" value="InterPro"/>
</dbReference>
<dbReference type="GO" id="GO:0005886">
    <property type="term" value="C:plasma membrane"/>
    <property type="evidence" value="ECO:0007669"/>
    <property type="project" value="TreeGrafter"/>
</dbReference>
<evidence type="ECO:0000256" key="1">
    <source>
        <dbReference type="ARBA" id="ARBA00000085"/>
    </source>
</evidence>
<dbReference type="InterPro" id="IPR004358">
    <property type="entry name" value="Sig_transdc_His_kin-like_C"/>
</dbReference>
<dbReference type="SMART" id="SM00304">
    <property type="entry name" value="HAMP"/>
    <property type="match status" value="1"/>
</dbReference>
<dbReference type="InterPro" id="IPR003594">
    <property type="entry name" value="HATPase_dom"/>
</dbReference>
<dbReference type="AlphaFoldDB" id="A0A3S0XEH9"/>
<evidence type="ECO:0000256" key="10">
    <source>
        <dbReference type="ARBA" id="ARBA00022989"/>
    </source>
</evidence>
<evidence type="ECO:0000313" key="17">
    <source>
        <dbReference type="Proteomes" id="UP000281118"/>
    </source>
</evidence>
<dbReference type="CDD" id="cd00082">
    <property type="entry name" value="HisKA"/>
    <property type="match status" value="1"/>
</dbReference>
<dbReference type="Gene3D" id="3.30.565.10">
    <property type="entry name" value="Histidine kinase-like ATPase, C-terminal domain"/>
    <property type="match status" value="1"/>
</dbReference>
<dbReference type="InterPro" id="IPR036890">
    <property type="entry name" value="HATPase_C_sf"/>
</dbReference>
<accession>A0A3S0XEH9</accession>
<dbReference type="CDD" id="cd00075">
    <property type="entry name" value="HATPase"/>
    <property type="match status" value="1"/>
</dbReference>
<evidence type="ECO:0000256" key="6">
    <source>
        <dbReference type="ARBA" id="ARBA00022692"/>
    </source>
</evidence>
<reference evidence="16 17" key="1">
    <citation type="submission" date="2018-12" db="EMBL/GenBank/DDBJ databases">
        <title>The genome sequences of Variovorax guangxiensis DSM 27352.</title>
        <authorList>
            <person name="Gao J."/>
            <person name="Sun J."/>
        </authorList>
    </citation>
    <scope>NUCLEOTIDE SEQUENCE [LARGE SCALE GENOMIC DNA]</scope>
    <source>
        <strain evidence="16 17">DSM 27352</strain>
    </source>
</reference>
<evidence type="ECO:0000256" key="4">
    <source>
        <dbReference type="ARBA" id="ARBA00022553"/>
    </source>
</evidence>
<organism evidence="16 17">
    <name type="scientific">Variovorax guangxiensis</name>
    <dbReference type="NCBI Taxonomy" id="1775474"/>
    <lineage>
        <taxon>Bacteria</taxon>
        <taxon>Pseudomonadati</taxon>
        <taxon>Pseudomonadota</taxon>
        <taxon>Betaproteobacteria</taxon>
        <taxon>Burkholderiales</taxon>
        <taxon>Comamonadaceae</taxon>
        <taxon>Variovorax</taxon>
    </lineage>
</organism>
<evidence type="ECO:0000256" key="11">
    <source>
        <dbReference type="ARBA" id="ARBA00023012"/>
    </source>
</evidence>
<evidence type="ECO:0000256" key="3">
    <source>
        <dbReference type="ARBA" id="ARBA00012438"/>
    </source>
</evidence>
<evidence type="ECO:0000256" key="7">
    <source>
        <dbReference type="ARBA" id="ARBA00022741"/>
    </source>
</evidence>
<dbReference type="EC" id="2.7.13.3" evidence="3"/>
<dbReference type="EMBL" id="RXFT01000004">
    <property type="protein sequence ID" value="RUR67951.1"/>
    <property type="molecule type" value="Genomic_DNA"/>
</dbReference>
<dbReference type="SMART" id="SM00388">
    <property type="entry name" value="HisKA"/>
    <property type="match status" value="1"/>
</dbReference>
<dbReference type="InterPro" id="IPR036097">
    <property type="entry name" value="HisK_dim/P_sf"/>
</dbReference>
<dbReference type="Pfam" id="PF00512">
    <property type="entry name" value="HisKA"/>
    <property type="match status" value="1"/>
</dbReference>
<evidence type="ECO:0000256" key="13">
    <source>
        <dbReference type="SAM" id="Phobius"/>
    </source>
</evidence>
<dbReference type="InterPro" id="IPR003660">
    <property type="entry name" value="HAMP_dom"/>
</dbReference>
<comment type="caution">
    <text evidence="16">The sequence shown here is derived from an EMBL/GenBank/DDBJ whole genome shotgun (WGS) entry which is preliminary data.</text>
</comment>
<dbReference type="Pfam" id="PF02518">
    <property type="entry name" value="HATPase_c"/>
    <property type="match status" value="1"/>
</dbReference>
<dbReference type="InterPro" id="IPR003661">
    <property type="entry name" value="HisK_dim/P_dom"/>
</dbReference>
<dbReference type="InterPro" id="IPR005467">
    <property type="entry name" value="His_kinase_dom"/>
</dbReference>
<dbReference type="Proteomes" id="UP000281118">
    <property type="component" value="Unassembled WGS sequence"/>
</dbReference>
<dbReference type="InterPro" id="IPR050428">
    <property type="entry name" value="TCS_sensor_his_kinase"/>
</dbReference>
<evidence type="ECO:0000256" key="2">
    <source>
        <dbReference type="ARBA" id="ARBA00004141"/>
    </source>
</evidence>
<dbReference type="SUPFAM" id="SSF47384">
    <property type="entry name" value="Homodimeric domain of signal transducing histidine kinase"/>
    <property type="match status" value="1"/>
</dbReference>
<keyword evidence="9" id="KW-0067">ATP-binding</keyword>
<dbReference type="OrthoDB" id="8554694at2"/>
<feature type="domain" description="HAMP" evidence="15">
    <location>
        <begin position="206"/>
        <end position="258"/>
    </location>
</feature>
<dbReference type="RefSeq" id="WP_126022092.1">
    <property type="nucleotide sequence ID" value="NZ_RXFT01000004.1"/>
</dbReference>
<feature type="domain" description="Histidine kinase" evidence="14">
    <location>
        <begin position="266"/>
        <end position="481"/>
    </location>
</feature>
<keyword evidence="6 13" id="KW-0812">Transmembrane</keyword>
<evidence type="ECO:0000256" key="12">
    <source>
        <dbReference type="ARBA" id="ARBA00023136"/>
    </source>
</evidence>